<dbReference type="PROSITE" id="PS51257">
    <property type="entry name" value="PROKAR_LIPOPROTEIN"/>
    <property type="match status" value="1"/>
</dbReference>
<evidence type="ECO:0000313" key="1">
    <source>
        <dbReference type="EMBL" id="TWT73729.1"/>
    </source>
</evidence>
<dbReference type="EMBL" id="SJPO01000009">
    <property type="protein sequence ID" value="TWT73729.1"/>
    <property type="molecule type" value="Genomic_DNA"/>
</dbReference>
<comment type="caution">
    <text evidence="1">The sequence shown here is derived from an EMBL/GenBank/DDBJ whole genome shotgun (WGS) entry which is preliminary data.</text>
</comment>
<dbReference type="OrthoDB" id="258636at2"/>
<proteinExistence type="predicted"/>
<keyword evidence="2" id="KW-1185">Reference proteome</keyword>
<name>A0A5C5YFL3_9BACT</name>
<gene>
    <name evidence="1" type="ORF">Pla123a_36220</name>
</gene>
<evidence type="ECO:0000313" key="2">
    <source>
        <dbReference type="Proteomes" id="UP000318478"/>
    </source>
</evidence>
<dbReference type="AlphaFoldDB" id="A0A5C5YFL3"/>
<dbReference type="RefSeq" id="WP_146589482.1">
    <property type="nucleotide sequence ID" value="NZ_SJPO01000009.1"/>
</dbReference>
<protein>
    <submittedName>
        <fullName evidence="1">Uncharacterized protein</fullName>
    </submittedName>
</protein>
<accession>A0A5C5YFL3</accession>
<organism evidence="1 2">
    <name type="scientific">Posidoniimonas polymericola</name>
    <dbReference type="NCBI Taxonomy" id="2528002"/>
    <lineage>
        <taxon>Bacteria</taxon>
        <taxon>Pseudomonadati</taxon>
        <taxon>Planctomycetota</taxon>
        <taxon>Planctomycetia</taxon>
        <taxon>Pirellulales</taxon>
        <taxon>Lacipirellulaceae</taxon>
        <taxon>Posidoniimonas</taxon>
    </lineage>
</organism>
<dbReference type="Proteomes" id="UP000318478">
    <property type="component" value="Unassembled WGS sequence"/>
</dbReference>
<reference evidence="1 2" key="1">
    <citation type="submission" date="2019-02" db="EMBL/GenBank/DDBJ databases">
        <title>Deep-cultivation of Planctomycetes and their phenomic and genomic characterization uncovers novel biology.</title>
        <authorList>
            <person name="Wiegand S."/>
            <person name="Jogler M."/>
            <person name="Boedeker C."/>
            <person name="Pinto D."/>
            <person name="Vollmers J."/>
            <person name="Rivas-Marin E."/>
            <person name="Kohn T."/>
            <person name="Peeters S.H."/>
            <person name="Heuer A."/>
            <person name="Rast P."/>
            <person name="Oberbeckmann S."/>
            <person name="Bunk B."/>
            <person name="Jeske O."/>
            <person name="Meyerdierks A."/>
            <person name="Storesund J.E."/>
            <person name="Kallscheuer N."/>
            <person name="Luecker S."/>
            <person name="Lage O.M."/>
            <person name="Pohl T."/>
            <person name="Merkel B.J."/>
            <person name="Hornburger P."/>
            <person name="Mueller R.-W."/>
            <person name="Bruemmer F."/>
            <person name="Labrenz M."/>
            <person name="Spormann A.M."/>
            <person name="Op Den Camp H."/>
            <person name="Overmann J."/>
            <person name="Amann R."/>
            <person name="Jetten M.S.M."/>
            <person name="Mascher T."/>
            <person name="Medema M.H."/>
            <person name="Devos D.P."/>
            <person name="Kaster A.-K."/>
            <person name="Ovreas L."/>
            <person name="Rohde M."/>
            <person name="Galperin M.Y."/>
            <person name="Jogler C."/>
        </authorList>
    </citation>
    <scope>NUCLEOTIDE SEQUENCE [LARGE SCALE GENOMIC DNA]</scope>
    <source>
        <strain evidence="1 2">Pla123a</strain>
    </source>
</reference>
<sequence>MTRSMLPPGARSRRAWWRLLATALVLAGCGPAEPDLETKVLRAAKLEGAARSDLPELAAAIAAIRTNEATPTDLSAPPPEPAVNAAAVLADKLTDADRLRVMPQLDELLRFERGVPSTEQLQAAHRLLRDESELLELCNRAAELPRCGSGVRFERGFFDRFGMLDDATLAARMHLLAAHVAMHDGERTAMLDQLRHATQWIQWLAREPRLEARVQAAWLRLQWFAAVSLALDRPAPERDYVAVFDQIRAQLRAWPPDRDALVGDRALTLHAYESIRLGMIDRVITGDEKKQLERDGWLAKVKAMDQRSLDQDELFYLRAMNEIIDLSDKPYHQRVEPLSEVLARTRPDADVDDAQPLPPLATRLFLIGLGDAIELIARDRALAEGWLLTVASAAGFDMPPYRTNPLNNRPYEATRDADGVVMQLNDLSVPNPRVAIPLDTGIGP</sequence>